<dbReference type="InterPro" id="IPR056168">
    <property type="entry name" value="TPR_IF140/IFT172/WDR19"/>
</dbReference>
<evidence type="ECO:0000313" key="12">
    <source>
        <dbReference type="EMBL" id="KYM76673.1"/>
    </source>
</evidence>
<evidence type="ECO:0000259" key="8">
    <source>
        <dbReference type="Pfam" id="PF23383"/>
    </source>
</evidence>
<dbReference type="STRING" id="520822.A0A151HY97"/>
<dbReference type="Gene3D" id="1.25.40.470">
    <property type="match status" value="2"/>
</dbReference>
<dbReference type="InterPro" id="IPR036322">
    <property type="entry name" value="WD40_repeat_dom_sf"/>
</dbReference>
<feature type="domain" description="IFT140 second beta-propeller" evidence="9">
    <location>
        <begin position="429"/>
        <end position="730"/>
    </location>
</feature>
<protein>
    <submittedName>
        <fullName evidence="12">Uncharacterized protein</fullName>
    </submittedName>
</protein>
<keyword evidence="6" id="KW-0966">Cell projection</keyword>
<evidence type="ECO:0000256" key="6">
    <source>
        <dbReference type="ARBA" id="ARBA00023273"/>
    </source>
</evidence>
<feature type="coiled-coil region" evidence="7">
    <location>
        <begin position="1280"/>
        <end position="1307"/>
    </location>
</feature>
<dbReference type="Gene3D" id="2.130.10.10">
    <property type="entry name" value="YVTN repeat-like/Quinoprotein amine dehydrogenase"/>
    <property type="match status" value="2"/>
</dbReference>
<dbReference type="InterPro" id="IPR015943">
    <property type="entry name" value="WD40/YVTN_repeat-like_dom_sf"/>
</dbReference>
<keyword evidence="5" id="KW-0969">Cilium</keyword>
<evidence type="ECO:0000256" key="1">
    <source>
        <dbReference type="ARBA" id="ARBA00004138"/>
    </source>
</evidence>
<sequence>MTLYFDIRVQNPESASISTLTTWHNNYPLLAVAAYSQDKGGFVVIYDDQGELVQDIESPGHTVAQVTSLGWHPEKTWLAAGWENGDLRIWPGDTGTQEFNVIVTPHRDIITILQWSQYGGCLVSADTGGSIVGWKIDSRGQLFMTFHHELKESFSQIVFRTVLLKPVVDISGLAKATVTGDERAWDMFSSWRPRTAAPTAIPVQRDNHSFYIGTVNGIIYFVDVKGQCKEVLSTDGAVLHYLLYHQNRDSIIVMTEGLNIGHFQADSITGELTELTKVKLSGRSDTSRTTSTTLCWISRNTLAVLTGELAVRCWDIHTGDTYILSPPDSSNGNVATPQEIYTSLAFCKANDTLAAGTNLGTIYLWKRKCVLDCDENSWPKIPESCAIHGTVKQLEWGVSLSRNSLLAVNCITNVFILHQQPMCAVYNDGVCASQLTPTQILLEIDEQTYILKMEIQVQIIAVSREYIVASSGRQIVVNCINKGVNLNTNVLTTFNCDTEKILIYEHTLIVLTPTIIQLRSIEGSIIQTLPTLPEEGEPITMELTGHYLTVASLNGILKIWNLSKHEAKLHTRAMATYEAISDFAEIIEARCNSDCRCVSITVAMANLMPSSILYIWDIESDQIYEFDFGESDNIVDDDTMLAAQCKGRLVTAHCWDVEDPRLLVCRAQKLEKRDSKSFNKDNNWIIQTSVVLVSLFATSDHGIVVQDVKPIADENCRLLGVHSPYIIILNSEKSLDRSSKIMQLLMRDFEELGECNSITRKAVMDFSFHISVANMEEAFKAIKSIKNEAVWKSLAKMCVKTKQLNMALLCLGHMKQANAARALREAMQDNTLSLEAQVGILAVELGLHTDAERLFREAKRLDLLGRLYEGRNKFKEAIELASNENKIREKTSYYNYARALEQQDRVAEAIDMYTKADCHRFEVPRMLLMRPRELLTYLNNSEEPEIKNWHAQYTESTGDMESALHLYEQAKDTLSMTRLLCYFDRENEVCELVTRTNHSAAAYHLAAHYESKNNVVQAIHFYTIARAYTNAIRLCKEHDMLEELWPLTILASRNSQIDVAKFYENNDQPDRAVLLYHKAGLLHKALDVAFRTRQYSALQLIIMDVNADSDPALIHKCADYFMQNDQIDKAVDLLATGRDYMAALDLIQQHNVVLSEELAEKLTIEKGNDDDAERERMRISTLEKIAEITFDQGNYHLATKKFTQAGNKLRAMKALLKSGDTEKICFFAQVSRNREIYIMAGNYLQSLDWQNQPEILKNIINFYSRGKAMDLLANFYVACAQVEIDEFQNYEKALDALNQANKCLSKVMTPRDPDVHKRAIELVNNRMSAIKRYLDIKRLFDRGETETAMQQVRHLLDSQGPNLEQSVRRGDLFATITQHYANIGDTEKAWATIEELKRLIPGINLTYYFNINLLEALGYKMKVQRQDSSDKDDGIEELLGE</sequence>
<dbReference type="GO" id="GO:0035721">
    <property type="term" value="P:intraciliary retrograde transport"/>
    <property type="evidence" value="ECO:0007669"/>
    <property type="project" value="TreeGrafter"/>
</dbReference>
<keyword evidence="2" id="KW-0853">WD repeat</keyword>
<proteinExistence type="predicted"/>
<dbReference type="SMART" id="SM00320">
    <property type="entry name" value="WD40"/>
    <property type="match status" value="4"/>
</dbReference>
<accession>A0A151HY97</accession>
<dbReference type="Pfam" id="PF24760">
    <property type="entry name" value="TPR_IF140_C"/>
    <property type="match status" value="1"/>
</dbReference>
<organism evidence="12 13">
    <name type="scientific">Atta colombica</name>
    <dbReference type="NCBI Taxonomy" id="520822"/>
    <lineage>
        <taxon>Eukaryota</taxon>
        <taxon>Metazoa</taxon>
        <taxon>Ecdysozoa</taxon>
        <taxon>Arthropoda</taxon>
        <taxon>Hexapoda</taxon>
        <taxon>Insecta</taxon>
        <taxon>Pterygota</taxon>
        <taxon>Neoptera</taxon>
        <taxon>Endopterygota</taxon>
        <taxon>Hymenoptera</taxon>
        <taxon>Apocrita</taxon>
        <taxon>Aculeata</taxon>
        <taxon>Formicoidea</taxon>
        <taxon>Formicidae</taxon>
        <taxon>Myrmicinae</taxon>
        <taxon>Atta</taxon>
    </lineage>
</organism>
<dbReference type="GO" id="GO:0030991">
    <property type="term" value="C:intraciliary transport particle A"/>
    <property type="evidence" value="ECO:0007669"/>
    <property type="project" value="TreeGrafter"/>
</dbReference>
<evidence type="ECO:0000256" key="7">
    <source>
        <dbReference type="SAM" id="Coils"/>
    </source>
</evidence>
<dbReference type="PANTHER" id="PTHR15722:SF7">
    <property type="entry name" value="INTRAFLAGELLAR TRANSPORT PROTEIN 140 HOMOLOG"/>
    <property type="match status" value="1"/>
</dbReference>
<dbReference type="InterPro" id="IPR056154">
    <property type="entry name" value="Beta-prop_IFT140_1st"/>
</dbReference>
<dbReference type="Pfam" id="PF23385">
    <property type="entry name" value="Beta-prop_IFT140_2nd"/>
    <property type="match status" value="1"/>
</dbReference>
<dbReference type="InterPro" id="IPR056156">
    <property type="entry name" value="TPR_IF140_C"/>
</dbReference>
<dbReference type="GO" id="GO:0036064">
    <property type="term" value="C:ciliary basal body"/>
    <property type="evidence" value="ECO:0007669"/>
    <property type="project" value="TreeGrafter"/>
</dbReference>
<keyword evidence="4" id="KW-0802">TPR repeat</keyword>
<dbReference type="EMBL" id="KQ976723">
    <property type="protein sequence ID" value="KYM76673.1"/>
    <property type="molecule type" value="Genomic_DNA"/>
</dbReference>
<evidence type="ECO:0000256" key="5">
    <source>
        <dbReference type="ARBA" id="ARBA00023069"/>
    </source>
</evidence>
<keyword evidence="13" id="KW-1185">Reference proteome</keyword>
<reference evidence="12 13" key="1">
    <citation type="submission" date="2015-09" db="EMBL/GenBank/DDBJ databases">
        <title>Atta colombica WGS genome.</title>
        <authorList>
            <person name="Nygaard S."/>
            <person name="Hu H."/>
            <person name="Boomsma J."/>
            <person name="Zhang G."/>
        </authorList>
    </citation>
    <scope>NUCLEOTIDE SEQUENCE [LARGE SCALE GENOMIC DNA]</scope>
    <source>
        <strain evidence="12">Treedump-2</strain>
        <tissue evidence="12">Whole body</tissue>
    </source>
</reference>
<dbReference type="InterPro" id="IPR011990">
    <property type="entry name" value="TPR-like_helical_dom_sf"/>
</dbReference>
<dbReference type="KEGG" id="acoc:108692519"/>
<name>A0A151HY97_9HYME</name>
<feature type="domain" description="IFT140 first beta-propeller" evidence="8">
    <location>
        <begin position="3"/>
        <end position="420"/>
    </location>
</feature>
<evidence type="ECO:0000259" key="9">
    <source>
        <dbReference type="Pfam" id="PF23385"/>
    </source>
</evidence>
<dbReference type="Pfam" id="PF24762">
    <property type="entry name" value="TPR_IF140-IFT172"/>
    <property type="match status" value="1"/>
</dbReference>
<keyword evidence="7" id="KW-0175">Coiled coil</keyword>
<evidence type="ECO:0000256" key="2">
    <source>
        <dbReference type="ARBA" id="ARBA00022574"/>
    </source>
</evidence>
<evidence type="ECO:0000256" key="4">
    <source>
        <dbReference type="ARBA" id="ARBA00022803"/>
    </source>
</evidence>
<dbReference type="Pfam" id="PF23383">
    <property type="entry name" value="Beta-prop_IFT140_1st"/>
    <property type="match status" value="1"/>
</dbReference>
<dbReference type="PANTHER" id="PTHR15722">
    <property type="entry name" value="IFT140/172-RELATED"/>
    <property type="match status" value="1"/>
</dbReference>
<dbReference type="InterPro" id="IPR001680">
    <property type="entry name" value="WD40_rpt"/>
</dbReference>
<comment type="subcellular location">
    <subcellularLocation>
        <location evidence="1">Cell projection</location>
        <location evidence="1">Cilium</location>
    </subcellularLocation>
</comment>
<dbReference type="GO" id="GO:0005930">
    <property type="term" value="C:axoneme"/>
    <property type="evidence" value="ECO:0007669"/>
    <property type="project" value="TreeGrafter"/>
</dbReference>
<dbReference type="InterPro" id="IPR056155">
    <property type="entry name" value="Beta-prop_IFT140_2nd"/>
</dbReference>
<dbReference type="OrthoDB" id="10258787at2759"/>
<evidence type="ECO:0000256" key="3">
    <source>
        <dbReference type="ARBA" id="ARBA00022737"/>
    </source>
</evidence>
<feature type="domain" description="IF140 C-terminal TPR" evidence="10">
    <location>
        <begin position="1270"/>
        <end position="1397"/>
    </location>
</feature>
<feature type="domain" description="IF140/IFT172/WDR19 TPR" evidence="11">
    <location>
        <begin position="774"/>
        <end position="1262"/>
    </location>
</feature>
<gene>
    <name evidence="12" type="ORF">ALC53_12911</name>
</gene>
<keyword evidence="3" id="KW-0677">Repeat</keyword>
<dbReference type="Proteomes" id="UP000078540">
    <property type="component" value="Unassembled WGS sequence"/>
</dbReference>
<evidence type="ECO:0000313" key="13">
    <source>
        <dbReference type="Proteomes" id="UP000078540"/>
    </source>
</evidence>
<dbReference type="SUPFAM" id="SSF81901">
    <property type="entry name" value="HCP-like"/>
    <property type="match status" value="1"/>
</dbReference>
<evidence type="ECO:0000259" key="11">
    <source>
        <dbReference type="Pfam" id="PF24762"/>
    </source>
</evidence>
<dbReference type="SUPFAM" id="SSF48452">
    <property type="entry name" value="TPR-like"/>
    <property type="match status" value="1"/>
</dbReference>
<dbReference type="SUPFAM" id="SSF50978">
    <property type="entry name" value="WD40 repeat-like"/>
    <property type="match status" value="1"/>
</dbReference>
<evidence type="ECO:0000259" key="10">
    <source>
        <dbReference type="Pfam" id="PF24760"/>
    </source>
</evidence>